<organism evidence="9 10">
    <name type="scientific">Rhodococcoides kyotonense</name>
    <dbReference type="NCBI Taxonomy" id="398843"/>
    <lineage>
        <taxon>Bacteria</taxon>
        <taxon>Bacillati</taxon>
        <taxon>Actinomycetota</taxon>
        <taxon>Actinomycetes</taxon>
        <taxon>Mycobacteriales</taxon>
        <taxon>Nocardiaceae</taxon>
        <taxon>Rhodococcoides</taxon>
    </lineage>
</organism>
<comment type="subcellular location">
    <subcellularLocation>
        <location evidence="1 7">Cell membrane</location>
        <topology evidence="1 7">Multi-pass membrane protein</topology>
    </subcellularLocation>
</comment>
<dbReference type="Pfam" id="PF00528">
    <property type="entry name" value="BPD_transp_1"/>
    <property type="match status" value="1"/>
</dbReference>
<name>A0A239F875_9NOCA</name>
<evidence type="ECO:0000256" key="6">
    <source>
        <dbReference type="ARBA" id="ARBA00023136"/>
    </source>
</evidence>
<dbReference type="InterPro" id="IPR000515">
    <property type="entry name" value="MetI-like"/>
</dbReference>
<keyword evidence="6 7" id="KW-0472">Membrane</keyword>
<protein>
    <submittedName>
        <fullName evidence="9">Peptide/nickel transport system permease protein</fullName>
    </submittedName>
</protein>
<reference evidence="10" key="1">
    <citation type="submission" date="2017-06" db="EMBL/GenBank/DDBJ databases">
        <authorList>
            <person name="Varghese N."/>
            <person name="Submissions S."/>
        </authorList>
    </citation>
    <scope>NUCLEOTIDE SEQUENCE [LARGE SCALE GENOMIC DNA]</scope>
    <source>
        <strain evidence="10">JCM 23211</strain>
    </source>
</reference>
<dbReference type="Gene3D" id="1.10.3720.10">
    <property type="entry name" value="MetI-like"/>
    <property type="match status" value="1"/>
</dbReference>
<dbReference type="PANTHER" id="PTHR43163">
    <property type="entry name" value="DIPEPTIDE TRANSPORT SYSTEM PERMEASE PROTEIN DPPB-RELATED"/>
    <property type="match status" value="1"/>
</dbReference>
<dbReference type="AlphaFoldDB" id="A0A239F875"/>
<proteinExistence type="inferred from homology"/>
<evidence type="ECO:0000256" key="3">
    <source>
        <dbReference type="ARBA" id="ARBA00022475"/>
    </source>
</evidence>
<dbReference type="Pfam" id="PF19300">
    <property type="entry name" value="BPD_transp_1_N"/>
    <property type="match status" value="1"/>
</dbReference>
<dbReference type="CDD" id="cd06261">
    <property type="entry name" value="TM_PBP2"/>
    <property type="match status" value="1"/>
</dbReference>
<gene>
    <name evidence="9" type="ORF">SAMN05421642_103130</name>
</gene>
<feature type="transmembrane region" description="Helical" evidence="7">
    <location>
        <begin position="101"/>
        <end position="122"/>
    </location>
</feature>
<dbReference type="GO" id="GO:0005886">
    <property type="term" value="C:plasma membrane"/>
    <property type="evidence" value="ECO:0007669"/>
    <property type="project" value="UniProtKB-SubCell"/>
</dbReference>
<dbReference type="GO" id="GO:0055085">
    <property type="term" value="P:transmembrane transport"/>
    <property type="evidence" value="ECO:0007669"/>
    <property type="project" value="InterPro"/>
</dbReference>
<evidence type="ECO:0000256" key="1">
    <source>
        <dbReference type="ARBA" id="ARBA00004651"/>
    </source>
</evidence>
<sequence>MLIFMVKRLLAAVPVLILVTILSFSMIHLIPGDAAVVAAGENASAEQIAATRAQLGLDQNIVVQYFSWVGNLLTGDLGTSLLSSHRNVDAILEALPVTLSLAFVALSWSLVFGVVVGVFAGLRQGTWVDRMLTGLTTLGISMPSFWLGLLFVTFFSLQFRLFPATGYAPLSEGVDAWFSHLVLPALALGTVTAAEIARQSRAGVIDVLERDYIRTATAKGLPRWKVIVKHTSKNAAVPVVTVFGLQAAALIGGAVIIEQVFGMPGLGSVALKAILERDFPVIQAFVVVITLFVLVINLLVDISYAYFNPKARTS</sequence>
<evidence type="ECO:0000259" key="8">
    <source>
        <dbReference type="PROSITE" id="PS50928"/>
    </source>
</evidence>
<evidence type="ECO:0000256" key="2">
    <source>
        <dbReference type="ARBA" id="ARBA00022448"/>
    </source>
</evidence>
<feature type="transmembrane region" description="Helical" evidence="7">
    <location>
        <begin position="281"/>
        <end position="307"/>
    </location>
</feature>
<feature type="transmembrane region" description="Helical" evidence="7">
    <location>
        <begin position="134"/>
        <end position="157"/>
    </location>
</feature>
<feature type="transmembrane region" description="Helical" evidence="7">
    <location>
        <begin position="177"/>
        <end position="197"/>
    </location>
</feature>
<keyword evidence="10" id="KW-1185">Reference proteome</keyword>
<evidence type="ECO:0000313" key="9">
    <source>
        <dbReference type="EMBL" id="SNS52284.1"/>
    </source>
</evidence>
<dbReference type="InterPro" id="IPR035906">
    <property type="entry name" value="MetI-like_sf"/>
</dbReference>
<evidence type="ECO:0000256" key="5">
    <source>
        <dbReference type="ARBA" id="ARBA00022989"/>
    </source>
</evidence>
<keyword evidence="2 7" id="KW-0813">Transport</keyword>
<accession>A0A239F875</accession>
<dbReference type="EMBL" id="FZOW01000003">
    <property type="protein sequence ID" value="SNS52284.1"/>
    <property type="molecule type" value="Genomic_DNA"/>
</dbReference>
<dbReference type="InterPro" id="IPR045621">
    <property type="entry name" value="BPD_transp_1_N"/>
</dbReference>
<keyword evidence="5 7" id="KW-1133">Transmembrane helix</keyword>
<dbReference type="PANTHER" id="PTHR43163:SF6">
    <property type="entry name" value="DIPEPTIDE TRANSPORT SYSTEM PERMEASE PROTEIN DPPB-RELATED"/>
    <property type="match status" value="1"/>
</dbReference>
<comment type="similarity">
    <text evidence="7">Belongs to the binding-protein-dependent transport system permease family.</text>
</comment>
<keyword evidence="4 7" id="KW-0812">Transmembrane</keyword>
<dbReference type="SUPFAM" id="SSF161098">
    <property type="entry name" value="MetI-like"/>
    <property type="match status" value="1"/>
</dbReference>
<evidence type="ECO:0000313" key="10">
    <source>
        <dbReference type="Proteomes" id="UP000198327"/>
    </source>
</evidence>
<feature type="transmembrane region" description="Helical" evidence="7">
    <location>
        <begin position="235"/>
        <end position="261"/>
    </location>
</feature>
<dbReference type="PROSITE" id="PS50928">
    <property type="entry name" value="ABC_TM1"/>
    <property type="match status" value="1"/>
</dbReference>
<dbReference type="Proteomes" id="UP000198327">
    <property type="component" value="Unassembled WGS sequence"/>
</dbReference>
<evidence type="ECO:0000256" key="4">
    <source>
        <dbReference type="ARBA" id="ARBA00022692"/>
    </source>
</evidence>
<feature type="domain" description="ABC transmembrane type-1" evidence="8">
    <location>
        <begin position="95"/>
        <end position="300"/>
    </location>
</feature>
<keyword evidence="3" id="KW-1003">Cell membrane</keyword>
<evidence type="ECO:0000256" key="7">
    <source>
        <dbReference type="RuleBase" id="RU363032"/>
    </source>
</evidence>